<dbReference type="PANTHER" id="PTHR33619:SF3">
    <property type="entry name" value="POLYSACCHARIDE EXPORT PROTEIN GFCE-RELATED"/>
    <property type="match status" value="1"/>
</dbReference>
<evidence type="ECO:0000256" key="11">
    <source>
        <dbReference type="ARBA" id="ARBA00023136"/>
    </source>
</evidence>
<keyword evidence="3" id="KW-0813">Transport</keyword>
<keyword evidence="8" id="KW-0625">Polysaccharide transport</keyword>
<dbReference type="GO" id="GO:0046930">
    <property type="term" value="C:pore complex"/>
    <property type="evidence" value="ECO:0007669"/>
    <property type="project" value="UniProtKB-KW"/>
</dbReference>
<name>A0A318GWP2_9BURK</name>
<dbReference type="GO" id="GO:0015159">
    <property type="term" value="F:polysaccharide transmembrane transporter activity"/>
    <property type="evidence" value="ECO:0007669"/>
    <property type="project" value="InterPro"/>
</dbReference>
<evidence type="ECO:0000256" key="15">
    <source>
        <dbReference type="SAM" id="SignalP"/>
    </source>
</evidence>
<dbReference type="InterPro" id="IPR049712">
    <property type="entry name" value="Poly_export"/>
</dbReference>
<keyword evidence="19" id="KW-1185">Reference proteome</keyword>
<sequence>MSHDHHRRARLKVRGLGAALMGAALVAGALSGCSSTGAYPPAPRSAQTPDHRYKIGPLDTLNVVVWRNPELSAAITVRPDGLISTPLVEDVVAAGKSPAELAREIEARLSRVIRDPVVTVVVSNFQGEYAEQIRIVGEAAKPQAVAFRQNMTLLDVMIQSGGLTDFADGNAAVLVRGSEAGRQYSVRLRDLLKRGDISANVDVKPGDIIIVPQSWF</sequence>
<evidence type="ECO:0000256" key="14">
    <source>
        <dbReference type="ARBA" id="ARBA00023288"/>
    </source>
</evidence>
<feature type="domain" description="Polysaccharide export protein N-terminal" evidence="16">
    <location>
        <begin position="49"/>
        <end position="122"/>
    </location>
</feature>
<dbReference type="PROSITE" id="PS51257">
    <property type="entry name" value="PROKAR_LIPOPROTEIN"/>
    <property type="match status" value="1"/>
</dbReference>
<dbReference type="Proteomes" id="UP000247811">
    <property type="component" value="Unassembled WGS sequence"/>
</dbReference>
<feature type="signal peptide" evidence="15">
    <location>
        <begin position="1"/>
        <end position="29"/>
    </location>
</feature>
<organism evidence="18 19">
    <name type="scientific">Sphaerotilus hippei</name>
    <dbReference type="NCBI Taxonomy" id="744406"/>
    <lineage>
        <taxon>Bacteria</taxon>
        <taxon>Pseudomonadati</taxon>
        <taxon>Pseudomonadota</taxon>
        <taxon>Betaproteobacteria</taxon>
        <taxon>Burkholderiales</taxon>
        <taxon>Sphaerotilaceae</taxon>
        <taxon>Sphaerotilus</taxon>
    </lineage>
</organism>
<evidence type="ECO:0000256" key="10">
    <source>
        <dbReference type="ARBA" id="ARBA00023114"/>
    </source>
</evidence>
<protein>
    <submittedName>
        <fullName evidence="18">Polysaccharide export outer membrane protein</fullName>
    </submittedName>
</protein>
<dbReference type="InterPro" id="IPR017477">
    <property type="entry name" value="PEP-CTERM_polysacc_export"/>
</dbReference>
<dbReference type="InterPro" id="IPR003715">
    <property type="entry name" value="Poly_export_N"/>
</dbReference>
<keyword evidence="14" id="KW-0449">Lipoprotein</keyword>
<accession>A0A318GWP2</accession>
<dbReference type="InterPro" id="IPR054765">
    <property type="entry name" value="SLBB_dom"/>
</dbReference>
<evidence type="ECO:0000256" key="6">
    <source>
        <dbReference type="ARBA" id="ARBA00022692"/>
    </source>
</evidence>
<keyword evidence="12" id="KW-0564">Palmitate</keyword>
<dbReference type="GO" id="GO:0015288">
    <property type="term" value="F:porin activity"/>
    <property type="evidence" value="ECO:0007669"/>
    <property type="project" value="UniProtKB-KW"/>
</dbReference>
<dbReference type="EMBL" id="QJJS01000015">
    <property type="protein sequence ID" value="PXW94123.1"/>
    <property type="molecule type" value="Genomic_DNA"/>
</dbReference>
<evidence type="ECO:0000256" key="12">
    <source>
        <dbReference type="ARBA" id="ARBA00023139"/>
    </source>
</evidence>
<dbReference type="Pfam" id="PF02563">
    <property type="entry name" value="Poly_export"/>
    <property type="match status" value="1"/>
</dbReference>
<evidence type="ECO:0000259" key="16">
    <source>
        <dbReference type="Pfam" id="PF02563"/>
    </source>
</evidence>
<dbReference type="GO" id="GO:0009279">
    <property type="term" value="C:cell outer membrane"/>
    <property type="evidence" value="ECO:0007669"/>
    <property type="project" value="UniProtKB-SubCell"/>
</dbReference>
<dbReference type="AlphaFoldDB" id="A0A318GWP2"/>
<dbReference type="Pfam" id="PF22461">
    <property type="entry name" value="SLBB_2"/>
    <property type="match status" value="1"/>
</dbReference>
<dbReference type="Gene3D" id="3.10.560.10">
    <property type="entry name" value="Outer membrane lipoprotein wza domain like"/>
    <property type="match status" value="1"/>
</dbReference>
<evidence type="ECO:0000256" key="2">
    <source>
        <dbReference type="ARBA" id="ARBA00009450"/>
    </source>
</evidence>
<dbReference type="Gene3D" id="3.30.1950.10">
    <property type="entry name" value="wza like domain"/>
    <property type="match status" value="1"/>
</dbReference>
<keyword evidence="10" id="KW-0626">Porin</keyword>
<keyword evidence="6" id="KW-0812">Transmembrane</keyword>
<evidence type="ECO:0000256" key="3">
    <source>
        <dbReference type="ARBA" id="ARBA00022448"/>
    </source>
</evidence>
<dbReference type="PANTHER" id="PTHR33619">
    <property type="entry name" value="POLYSACCHARIDE EXPORT PROTEIN GFCE-RELATED"/>
    <property type="match status" value="1"/>
</dbReference>
<keyword evidence="7 15" id="KW-0732">Signal</keyword>
<reference evidence="18 19" key="1">
    <citation type="submission" date="2018-05" db="EMBL/GenBank/DDBJ databases">
        <title>Genomic Encyclopedia of Type Strains, Phase IV (KMG-IV): sequencing the most valuable type-strain genomes for metagenomic binning, comparative biology and taxonomic classification.</title>
        <authorList>
            <person name="Goeker M."/>
        </authorList>
    </citation>
    <scope>NUCLEOTIDE SEQUENCE [LARGE SCALE GENOMIC DNA]</scope>
    <source>
        <strain evidence="18 19">DSM 566</strain>
    </source>
</reference>
<evidence type="ECO:0000256" key="8">
    <source>
        <dbReference type="ARBA" id="ARBA00023047"/>
    </source>
</evidence>
<dbReference type="RefSeq" id="WP_245909591.1">
    <property type="nucleotide sequence ID" value="NZ_QJJS01000015.1"/>
</dbReference>
<comment type="similarity">
    <text evidence="2">Belongs to the BexD/CtrA/VexA family.</text>
</comment>
<keyword evidence="11" id="KW-0472">Membrane</keyword>
<keyword evidence="9" id="KW-0406">Ion transport</keyword>
<feature type="chain" id="PRO_5016412650" evidence="15">
    <location>
        <begin position="30"/>
        <end position="216"/>
    </location>
</feature>
<keyword evidence="4" id="KW-1134">Transmembrane beta strand</keyword>
<evidence type="ECO:0000259" key="17">
    <source>
        <dbReference type="Pfam" id="PF22461"/>
    </source>
</evidence>
<evidence type="ECO:0000313" key="19">
    <source>
        <dbReference type="Proteomes" id="UP000247811"/>
    </source>
</evidence>
<gene>
    <name evidence="18" type="ORF">C7444_11515</name>
</gene>
<evidence type="ECO:0000256" key="5">
    <source>
        <dbReference type="ARBA" id="ARBA00022597"/>
    </source>
</evidence>
<evidence type="ECO:0000313" key="18">
    <source>
        <dbReference type="EMBL" id="PXW94123.1"/>
    </source>
</evidence>
<dbReference type="GO" id="GO:0006811">
    <property type="term" value="P:monoatomic ion transport"/>
    <property type="evidence" value="ECO:0007669"/>
    <property type="project" value="UniProtKB-KW"/>
</dbReference>
<dbReference type="NCBIfam" id="TIGR03027">
    <property type="entry name" value="pepcterm_export"/>
    <property type="match status" value="1"/>
</dbReference>
<feature type="domain" description="SLBB" evidence="17">
    <location>
        <begin position="133"/>
        <end position="211"/>
    </location>
</feature>
<comment type="subcellular location">
    <subcellularLocation>
        <location evidence="1">Cell outer membrane</location>
        <topology evidence="1">Multi-pass membrane protein</topology>
    </subcellularLocation>
</comment>
<evidence type="ECO:0000256" key="1">
    <source>
        <dbReference type="ARBA" id="ARBA00004571"/>
    </source>
</evidence>
<comment type="caution">
    <text evidence="18">The sequence shown here is derived from an EMBL/GenBank/DDBJ whole genome shotgun (WGS) entry which is preliminary data.</text>
</comment>
<keyword evidence="13" id="KW-0998">Cell outer membrane</keyword>
<evidence type="ECO:0000256" key="9">
    <source>
        <dbReference type="ARBA" id="ARBA00023065"/>
    </source>
</evidence>
<evidence type="ECO:0000256" key="13">
    <source>
        <dbReference type="ARBA" id="ARBA00023237"/>
    </source>
</evidence>
<proteinExistence type="inferred from homology"/>
<keyword evidence="5" id="KW-0762">Sugar transport</keyword>
<evidence type="ECO:0000256" key="7">
    <source>
        <dbReference type="ARBA" id="ARBA00022729"/>
    </source>
</evidence>
<evidence type="ECO:0000256" key="4">
    <source>
        <dbReference type="ARBA" id="ARBA00022452"/>
    </source>
</evidence>